<keyword evidence="1" id="KW-0805">Transcription regulation</keyword>
<evidence type="ECO:0000313" key="5">
    <source>
        <dbReference type="EMBL" id="PTQ65080.1"/>
    </source>
</evidence>
<dbReference type="InterPro" id="IPR019888">
    <property type="entry name" value="Tscrpt_reg_AsnC-like"/>
</dbReference>
<protein>
    <submittedName>
        <fullName evidence="5">DNA-binding Lrp family transcriptional regulator</fullName>
    </submittedName>
</protein>
<reference evidence="5 6" key="1">
    <citation type="submission" date="2018-04" db="EMBL/GenBank/DDBJ databases">
        <title>Genomic Encyclopedia of Archaeal and Bacterial Type Strains, Phase II (KMG-II): from individual species to whole genera.</title>
        <authorList>
            <person name="Goeker M."/>
        </authorList>
    </citation>
    <scope>NUCLEOTIDE SEQUENCE [LARGE SCALE GENOMIC DNA]</scope>
    <source>
        <strain evidence="5 6">DSM 100434</strain>
    </source>
</reference>
<dbReference type="PROSITE" id="PS00519">
    <property type="entry name" value="HTH_ASNC_1"/>
    <property type="match status" value="1"/>
</dbReference>
<dbReference type="GO" id="GO:0006355">
    <property type="term" value="P:regulation of DNA-templated transcription"/>
    <property type="evidence" value="ECO:0007669"/>
    <property type="project" value="UniProtKB-ARBA"/>
</dbReference>
<dbReference type="GO" id="GO:0043200">
    <property type="term" value="P:response to amino acid"/>
    <property type="evidence" value="ECO:0007669"/>
    <property type="project" value="TreeGrafter"/>
</dbReference>
<keyword evidence="2 5" id="KW-0238">DNA-binding</keyword>
<dbReference type="CDD" id="cd00090">
    <property type="entry name" value="HTH_ARSR"/>
    <property type="match status" value="1"/>
</dbReference>
<dbReference type="RefSeq" id="WP_107818189.1">
    <property type="nucleotide sequence ID" value="NZ_QAOH01000037.1"/>
</dbReference>
<dbReference type="SUPFAM" id="SSF46785">
    <property type="entry name" value="Winged helix' DNA-binding domain"/>
    <property type="match status" value="1"/>
</dbReference>
<sequence length="149" mass="16787">MDSFDQKIVQELQRNGRITNAELADKVGLSQSACLRRTKNLEHSGIIRGYSAIVTKPSDDTPLMFVQITLDKQSRENFSRFDEKVRKCSSVLGCYLVTGPFDYLLILRPSDFANFNDIFHQELAALPDVARRISYSVVRTVVGGQELVS</sequence>
<evidence type="ECO:0000313" key="6">
    <source>
        <dbReference type="Proteomes" id="UP000244077"/>
    </source>
</evidence>
<accession>A0A2T5H0M0</accession>
<dbReference type="EMBL" id="QAOH01000037">
    <property type="protein sequence ID" value="PTQ65080.1"/>
    <property type="molecule type" value="Genomic_DNA"/>
</dbReference>
<dbReference type="PANTHER" id="PTHR30154">
    <property type="entry name" value="LEUCINE-RESPONSIVE REGULATORY PROTEIN"/>
    <property type="match status" value="1"/>
</dbReference>
<dbReference type="Proteomes" id="UP000244077">
    <property type="component" value="Unassembled WGS sequence"/>
</dbReference>
<evidence type="ECO:0000259" key="4">
    <source>
        <dbReference type="PROSITE" id="PS50956"/>
    </source>
</evidence>
<evidence type="ECO:0000256" key="3">
    <source>
        <dbReference type="ARBA" id="ARBA00023163"/>
    </source>
</evidence>
<dbReference type="SMART" id="SM00344">
    <property type="entry name" value="HTH_ASNC"/>
    <property type="match status" value="1"/>
</dbReference>
<dbReference type="InterPro" id="IPR036390">
    <property type="entry name" value="WH_DNA-bd_sf"/>
</dbReference>
<dbReference type="OrthoDB" id="8085200at2"/>
<evidence type="ECO:0000256" key="1">
    <source>
        <dbReference type="ARBA" id="ARBA00023015"/>
    </source>
</evidence>
<gene>
    <name evidence="5" type="ORF">C8N42_13711</name>
</gene>
<dbReference type="InterPro" id="IPR000485">
    <property type="entry name" value="AsnC-type_HTH_dom"/>
</dbReference>
<feature type="domain" description="HTH asnC-type" evidence="4">
    <location>
        <begin position="1"/>
        <end position="54"/>
    </location>
</feature>
<keyword evidence="6" id="KW-1185">Reference proteome</keyword>
<dbReference type="SUPFAM" id="SSF54909">
    <property type="entry name" value="Dimeric alpha+beta barrel"/>
    <property type="match status" value="1"/>
</dbReference>
<name>A0A2T5H0M0_9RHOB</name>
<dbReference type="GO" id="GO:0043565">
    <property type="term" value="F:sequence-specific DNA binding"/>
    <property type="evidence" value="ECO:0007669"/>
    <property type="project" value="InterPro"/>
</dbReference>
<dbReference type="Gene3D" id="3.30.70.920">
    <property type="match status" value="1"/>
</dbReference>
<organism evidence="5 6">
    <name type="scientific">Celeribacter persicus</name>
    <dbReference type="NCBI Taxonomy" id="1651082"/>
    <lineage>
        <taxon>Bacteria</taxon>
        <taxon>Pseudomonadati</taxon>
        <taxon>Pseudomonadota</taxon>
        <taxon>Alphaproteobacteria</taxon>
        <taxon>Rhodobacterales</taxon>
        <taxon>Roseobacteraceae</taxon>
        <taxon>Celeribacter</taxon>
    </lineage>
</organism>
<dbReference type="InterPro" id="IPR011991">
    <property type="entry name" value="ArsR-like_HTH"/>
</dbReference>
<dbReference type="PANTHER" id="PTHR30154:SF34">
    <property type="entry name" value="TRANSCRIPTIONAL REGULATOR AZLB"/>
    <property type="match status" value="1"/>
</dbReference>
<keyword evidence="3" id="KW-0804">Transcription</keyword>
<proteinExistence type="predicted"/>
<dbReference type="Gene3D" id="1.10.10.10">
    <property type="entry name" value="Winged helix-like DNA-binding domain superfamily/Winged helix DNA-binding domain"/>
    <property type="match status" value="1"/>
</dbReference>
<dbReference type="PROSITE" id="PS50956">
    <property type="entry name" value="HTH_ASNC_2"/>
    <property type="match status" value="1"/>
</dbReference>
<dbReference type="InterPro" id="IPR019885">
    <property type="entry name" value="Tscrpt_reg_HTH_AsnC-type_CS"/>
</dbReference>
<dbReference type="Pfam" id="PF01037">
    <property type="entry name" value="AsnC_trans_reg"/>
    <property type="match status" value="1"/>
</dbReference>
<dbReference type="PRINTS" id="PR00033">
    <property type="entry name" value="HTHASNC"/>
</dbReference>
<dbReference type="FunFam" id="1.10.10.10:FF:000186">
    <property type="entry name" value="AsnC family transcriptional regulator"/>
    <property type="match status" value="1"/>
</dbReference>
<dbReference type="InterPro" id="IPR019887">
    <property type="entry name" value="Tscrpt_reg_AsnC/Lrp_C"/>
</dbReference>
<dbReference type="AlphaFoldDB" id="A0A2T5H0M0"/>
<comment type="caution">
    <text evidence="5">The sequence shown here is derived from an EMBL/GenBank/DDBJ whole genome shotgun (WGS) entry which is preliminary data.</text>
</comment>
<dbReference type="InterPro" id="IPR011008">
    <property type="entry name" value="Dimeric_a/b-barrel"/>
</dbReference>
<evidence type="ECO:0000256" key="2">
    <source>
        <dbReference type="ARBA" id="ARBA00023125"/>
    </source>
</evidence>
<dbReference type="Pfam" id="PF13412">
    <property type="entry name" value="HTH_24"/>
    <property type="match status" value="1"/>
</dbReference>
<dbReference type="InterPro" id="IPR036388">
    <property type="entry name" value="WH-like_DNA-bd_sf"/>
</dbReference>
<dbReference type="GO" id="GO:0005829">
    <property type="term" value="C:cytosol"/>
    <property type="evidence" value="ECO:0007669"/>
    <property type="project" value="TreeGrafter"/>
</dbReference>